<dbReference type="InterPro" id="IPR004843">
    <property type="entry name" value="Calcineurin-like_PHP"/>
</dbReference>
<feature type="domain" description="Calcineurin-like phosphoesterase" evidence="1">
    <location>
        <begin position="16"/>
        <end position="170"/>
    </location>
</feature>
<accession>A0A7S9Q5K5</accession>
<dbReference type="GO" id="GO:0008803">
    <property type="term" value="F:bis(5'-nucleosyl)-tetraphosphatase (symmetrical) activity"/>
    <property type="evidence" value="ECO:0007669"/>
    <property type="project" value="TreeGrafter"/>
</dbReference>
<protein>
    <submittedName>
        <fullName evidence="2">Metallophosphoesterase</fullName>
    </submittedName>
</protein>
<dbReference type="AlphaFoldDB" id="A0A7S9Q5K5"/>
<dbReference type="InterPro" id="IPR050126">
    <property type="entry name" value="Ap4A_hydrolase"/>
</dbReference>
<dbReference type="SUPFAM" id="SSF56300">
    <property type="entry name" value="Metallo-dependent phosphatases"/>
    <property type="match status" value="1"/>
</dbReference>
<gene>
    <name evidence="2" type="ORF">IZU98_10535</name>
</gene>
<evidence type="ECO:0000313" key="3">
    <source>
        <dbReference type="Proteomes" id="UP000594430"/>
    </source>
</evidence>
<dbReference type="PANTHER" id="PTHR42850:SF11">
    <property type="entry name" value="BIS(5'-NUCLEOSYL)-TETRAPHOSPHATASE [SYMMETRICAL]"/>
    <property type="match status" value="1"/>
</dbReference>
<dbReference type="GO" id="GO:0016791">
    <property type="term" value="F:phosphatase activity"/>
    <property type="evidence" value="ECO:0007669"/>
    <property type="project" value="TreeGrafter"/>
</dbReference>
<evidence type="ECO:0000313" key="2">
    <source>
        <dbReference type="EMBL" id="QPH51084.1"/>
    </source>
</evidence>
<dbReference type="GO" id="GO:0005737">
    <property type="term" value="C:cytoplasm"/>
    <property type="evidence" value="ECO:0007669"/>
    <property type="project" value="TreeGrafter"/>
</dbReference>
<evidence type="ECO:0000259" key="1">
    <source>
        <dbReference type="Pfam" id="PF00149"/>
    </source>
</evidence>
<proteinExistence type="predicted"/>
<sequence length="230" mass="25773">MQRFQLVGANVQGRDLAVGDIHGHFDRLQQSLDAVGFNKEKDRLFSVGDLVDRGPFSRAALHWLEQPWFYAVQGNHESLAINLVRGGRLDLAMYRAAGGGWFIDSTAAEQLRFVERFEQMPIALQVESASGPIGLLHADSPFDDWSTLRTWLELADDPDVLETCLWSRRRLKQADTTPVKGLRALLVGHTTVQSVRQLGNVWHLDTGGWTSGHFSLMDLRTLMLVNARPA</sequence>
<reference evidence="2 3" key="1">
    <citation type="submission" date="2020-11" db="EMBL/GenBank/DDBJ databases">
        <title>Pseudomonas fulva producing VIM-24.</title>
        <authorList>
            <person name="Liu S."/>
        </authorList>
    </citation>
    <scope>NUCLEOTIDE SEQUENCE [LARGE SCALE GENOMIC DNA]</scope>
    <source>
        <strain evidence="2 3">ZDHY414</strain>
    </source>
</reference>
<dbReference type="InterPro" id="IPR029052">
    <property type="entry name" value="Metallo-depent_PP-like"/>
</dbReference>
<organism evidence="2 3">
    <name type="scientific">Pseudomonas fulva</name>
    <dbReference type="NCBI Taxonomy" id="47880"/>
    <lineage>
        <taxon>Bacteria</taxon>
        <taxon>Pseudomonadati</taxon>
        <taxon>Pseudomonadota</taxon>
        <taxon>Gammaproteobacteria</taxon>
        <taxon>Pseudomonadales</taxon>
        <taxon>Pseudomonadaceae</taxon>
        <taxon>Pseudomonas</taxon>
    </lineage>
</organism>
<dbReference type="Proteomes" id="UP000594430">
    <property type="component" value="Chromosome"/>
</dbReference>
<dbReference type="GO" id="GO:0110154">
    <property type="term" value="P:RNA decapping"/>
    <property type="evidence" value="ECO:0007669"/>
    <property type="project" value="TreeGrafter"/>
</dbReference>
<dbReference type="PANTHER" id="PTHR42850">
    <property type="entry name" value="METALLOPHOSPHOESTERASE"/>
    <property type="match status" value="1"/>
</dbReference>
<name>A0A7S9Q5K5_9PSED</name>
<dbReference type="EMBL" id="CP064946">
    <property type="protein sequence ID" value="QPH51084.1"/>
    <property type="molecule type" value="Genomic_DNA"/>
</dbReference>
<dbReference type="Gene3D" id="3.60.21.10">
    <property type="match status" value="1"/>
</dbReference>
<dbReference type="RefSeq" id="WP_028687872.1">
    <property type="nucleotide sequence ID" value="NZ_BQHM01000033.1"/>
</dbReference>
<dbReference type="Pfam" id="PF00149">
    <property type="entry name" value="Metallophos"/>
    <property type="match status" value="1"/>
</dbReference>